<organism evidence="2">
    <name type="scientific">marine sediment metagenome</name>
    <dbReference type="NCBI Taxonomy" id="412755"/>
    <lineage>
        <taxon>unclassified sequences</taxon>
        <taxon>metagenomes</taxon>
        <taxon>ecological metagenomes</taxon>
    </lineage>
</organism>
<dbReference type="PANTHER" id="PTHR22942:SF30">
    <property type="entry name" value="MEIOTIC RECOMBINATION PROTEIN DMC1_LIM15 HOMOLOG"/>
    <property type="match status" value="1"/>
</dbReference>
<reference evidence="2" key="1">
    <citation type="journal article" date="2015" name="Nature">
        <title>Complex archaea that bridge the gap between prokaryotes and eukaryotes.</title>
        <authorList>
            <person name="Spang A."/>
            <person name="Saw J.H."/>
            <person name="Jorgensen S.L."/>
            <person name="Zaremba-Niedzwiedzka K."/>
            <person name="Martijn J."/>
            <person name="Lind A.E."/>
            <person name="van Eijk R."/>
            <person name="Schleper C."/>
            <person name="Guy L."/>
            <person name="Ettema T.J."/>
        </authorList>
    </citation>
    <scope>NUCLEOTIDE SEQUENCE</scope>
</reference>
<gene>
    <name evidence="2" type="ORF">LCGC14_0973440</name>
</gene>
<comment type="caution">
    <text evidence="2">The sequence shown here is derived from an EMBL/GenBank/DDBJ whole genome shotgun (WGS) entry which is preliminary data.</text>
</comment>
<dbReference type="EMBL" id="LAZR01003590">
    <property type="protein sequence ID" value="KKN16681.1"/>
    <property type="molecule type" value="Genomic_DNA"/>
</dbReference>
<dbReference type="Gene3D" id="3.40.50.300">
    <property type="entry name" value="P-loop containing nucleotide triphosphate hydrolases"/>
    <property type="match status" value="1"/>
</dbReference>
<name>A0A0F9QU56_9ZZZZ</name>
<dbReference type="SUPFAM" id="SSF52540">
    <property type="entry name" value="P-loop containing nucleoside triphosphate hydrolases"/>
    <property type="match status" value="1"/>
</dbReference>
<sequence length="229" mass="27079">MKFPTLKLNAYFKEYESQKGVFSVWGDFGVGKTTFALQTALNTAKNGKKIIYIYTKPNFPSSKIKTLFIDSINYLDKIVFIKPIDFDDLTSIIFNLEFLILKNENEDEDQYKLIVIDSLTDFYRIEVNKEKKERNYVLNYQLNQIIAILSYISEYYSTDILIVNESTKKRINDHFIEIQSGGKVMEYWILFDIKIKRTHKISNRQIFLTKHPDNKQLEFISILTERGFK</sequence>
<feature type="domain" description="Rad51-like C-terminal" evidence="1">
    <location>
        <begin position="21"/>
        <end position="170"/>
    </location>
</feature>
<dbReference type="InterPro" id="IPR013632">
    <property type="entry name" value="Rad51_C"/>
</dbReference>
<dbReference type="InterPro" id="IPR027417">
    <property type="entry name" value="P-loop_NTPase"/>
</dbReference>
<accession>A0A0F9QU56</accession>
<dbReference type="PANTHER" id="PTHR22942">
    <property type="entry name" value="RECA/RAD51/RADA DNA STRAND-PAIRING FAMILY MEMBER"/>
    <property type="match status" value="1"/>
</dbReference>
<dbReference type="AlphaFoldDB" id="A0A0F9QU56"/>
<evidence type="ECO:0000259" key="1">
    <source>
        <dbReference type="Pfam" id="PF08423"/>
    </source>
</evidence>
<protein>
    <recommendedName>
        <fullName evidence="1">Rad51-like C-terminal domain-containing protein</fullName>
    </recommendedName>
</protein>
<dbReference type="Pfam" id="PF08423">
    <property type="entry name" value="Rad51"/>
    <property type="match status" value="1"/>
</dbReference>
<proteinExistence type="predicted"/>
<evidence type="ECO:0000313" key="2">
    <source>
        <dbReference type="EMBL" id="KKN16681.1"/>
    </source>
</evidence>